<evidence type="ECO:0000313" key="1">
    <source>
        <dbReference type="EMBL" id="KAK3336494.1"/>
    </source>
</evidence>
<proteinExistence type="predicted"/>
<reference evidence="1" key="1">
    <citation type="journal article" date="2023" name="Mol. Phylogenet. Evol.">
        <title>Genome-scale phylogeny and comparative genomics of the fungal order Sordariales.</title>
        <authorList>
            <person name="Hensen N."/>
            <person name="Bonometti L."/>
            <person name="Westerberg I."/>
            <person name="Brannstrom I.O."/>
            <person name="Guillou S."/>
            <person name="Cros-Aarteil S."/>
            <person name="Calhoun S."/>
            <person name="Haridas S."/>
            <person name="Kuo A."/>
            <person name="Mondo S."/>
            <person name="Pangilinan J."/>
            <person name="Riley R."/>
            <person name="LaButti K."/>
            <person name="Andreopoulos B."/>
            <person name="Lipzen A."/>
            <person name="Chen C."/>
            <person name="Yan M."/>
            <person name="Daum C."/>
            <person name="Ng V."/>
            <person name="Clum A."/>
            <person name="Steindorff A."/>
            <person name="Ohm R.A."/>
            <person name="Martin F."/>
            <person name="Silar P."/>
            <person name="Natvig D.O."/>
            <person name="Lalanne C."/>
            <person name="Gautier V."/>
            <person name="Ament-Velasquez S.L."/>
            <person name="Kruys A."/>
            <person name="Hutchinson M.I."/>
            <person name="Powell A.J."/>
            <person name="Barry K."/>
            <person name="Miller A.N."/>
            <person name="Grigoriev I.V."/>
            <person name="Debuchy R."/>
            <person name="Gladieux P."/>
            <person name="Hiltunen Thoren M."/>
            <person name="Johannesson H."/>
        </authorList>
    </citation>
    <scope>NUCLEOTIDE SEQUENCE</scope>
    <source>
        <strain evidence="1">SMH4131-1</strain>
    </source>
</reference>
<dbReference type="EMBL" id="JAUEPO010000001">
    <property type="protein sequence ID" value="KAK3336494.1"/>
    <property type="molecule type" value="Genomic_DNA"/>
</dbReference>
<sequence>MCLSWCDLAVATGYVCASNRSPGILRGASSRCQPCGDWLTAARAETRKGGLGLGLGCSLCGSWFLFLSRSLPGTLPTFLRLPHLTHMAPSTLPFPCLPIPPLPGLPTLPRIPSTTPPCEGTYAWAALSLLKLAYVPDVWRSSIRLYSVNAKHLNLPKASP</sequence>
<evidence type="ECO:0000313" key="2">
    <source>
        <dbReference type="Proteomes" id="UP001286456"/>
    </source>
</evidence>
<accession>A0AAE0J416</accession>
<organism evidence="1 2">
    <name type="scientific">Cercophora scortea</name>
    <dbReference type="NCBI Taxonomy" id="314031"/>
    <lineage>
        <taxon>Eukaryota</taxon>
        <taxon>Fungi</taxon>
        <taxon>Dikarya</taxon>
        <taxon>Ascomycota</taxon>
        <taxon>Pezizomycotina</taxon>
        <taxon>Sordariomycetes</taxon>
        <taxon>Sordariomycetidae</taxon>
        <taxon>Sordariales</taxon>
        <taxon>Lasiosphaeriaceae</taxon>
        <taxon>Cercophora</taxon>
    </lineage>
</organism>
<reference evidence="1" key="2">
    <citation type="submission" date="2023-06" db="EMBL/GenBank/DDBJ databases">
        <authorList>
            <consortium name="Lawrence Berkeley National Laboratory"/>
            <person name="Haridas S."/>
            <person name="Hensen N."/>
            <person name="Bonometti L."/>
            <person name="Westerberg I."/>
            <person name="Brannstrom I.O."/>
            <person name="Guillou S."/>
            <person name="Cros-Aarteil S."/>
            <person name="Calhoun S."/>
            <person name="Kuo A."/>
            <person name="Mondo S."/>
            <person name="Pangilinan J."/>
            <person name="Riley R."/>
            <person name="Labutti K."/>
            <person name="Andreopoulos B."/>
            <person name="Lipzen A."/>
            <person name="Chen C."/>
            <person name="Yanf M."/>
            <person name="Daum C."/>
            <person name="Ng V."/>
            <person name="Clum A."/>
            <person name="Steindorff A."/>
            <person name="Ohm R."/>
            <person name="Martin F."/>
            <person name="Silar P."/>
            <person name="Natvig D."/>
            <person name="Lalanne C."/>
            <person name="Gautier V."/>
            <person name="Ament-Velasquez S.L."/>
            <person name="Kruys A."/>
            <person name="Hutchinson M.I."/>
            <person name="Powell A.J."/>
            <person name="Barry K."/>
            <person name="Miller A.N."/>
            <person name="Grigoriev I.V."/>
            <person name="Debuchy R."/>
            <person name="Gladieux P."/>
            <person name="Thoren M.H."/>
            <person name="Johannesson H."/>
        </authorList>
    </citation>
    <scope>NUCLEOTIDE SEQUENCE</scope>
    <source>
        <strain evidence="1">SMH4131-1</strain>
    </source>
</reference>
<protein>
    <submittedName>
        <fullName evidence="1">Uncharacterized protein</fullName>
    </submittedName>
</protein>
<keyword evidence="2" id="KW-1185">Reference proteome</keyword>
<gene>
    <name evidence="1" type="ORF">B0T19DRAFT_40381</name>
</gene>
<dbReference type="Proteomes" id="UP001286456">
    <property type="component" value="Unassembled WGS sequence"/>
</dbReference>
<dbReference type="AlphaFoldDB" id="A0AAE0J416"/>
<name>A0AAE0J416_9PEZI</name>
<comment type="caution">
    <text evidence="1">The sequence shown here is derived from an EMBL/GenBank/DDBJ whole genome shotgun (WGS) entry which is preliminary data.</text>
</comment>